<protein>
    <submittedName>
        <fullName evidence="1">Uncharacterized protein</fullName>
    </submittedName>
</protein>
<gene>
    <name evidence="1" type="ORF">BDN71DRAFT_1434384</name>
</gene>
<accession>A0A9P6DCK3</accession>
<dbReference type="Proteomes" id="UP000807025">
    <property type="component" value="Unassembled WGS sequence"/>
</dbReference>
<reference evidence="1" key="1">
    <citation type="submission" date="2020-11" db="EMBL/GenBank/DDBJ databases">
        <authorList>
            <consortium name="DOE Joint Genome Institute"/>
            <person name="Ahrendt S."/>
            <person name="Riley R."/>
            <person name="Andreopoulos W."/>
            <person name="Labutti K."/>
            <person name="Pangilinan J."/>
            <person name="Ruiz-Duenas F.J."/>
            <person name="Barrasa J.M."/>
            <person name="Sanchez-Garcia M."/>
            <person name="Camarero S."/>
            <person name="Miyauchi S."/>
            <person name="Serrano A."/>
            <person name="Linde D."/>
            <person name="Babiker R."/>
            <person name="Drula E."/>
            <person name="Ayuso-Fernandez I."/>
            <person name="Pacheco R."/>
            <person name="Padilla G."/>
            <person name="Ferreira P."/>
            <person name="Barriuso J."/>
            <person name="Kellner H."/>
            <person name="Castanera R."/>
            <person name="Alfaro M."/>
            <person name="Ramirez L."/>
            <person name="Pisabarro A.G."/>
            <person name="Kuo A."/>
            <person name="Tritt A."/>
            <person name="Lipzen A."/>
            <person name="He G."/>
            <person name="Yan M."/>
            <person name="Ng V."/>
            <person name="Cullen D."/>
            <person name="Martin F."/>
            <person name="Rosso M.-N."/>
            <person name="Henrissat B."/>
            <person name="Hibbett D."/>
            <person name="Martinez A.T."/>
            <person name="Grigoriev I.V."/>
        </authorList>
    </citation>
    <scope>NUCLEOTIDE SEQUENCE</scope>
    <source>
        <strain evidence="1">ATCC 90797</strain>
    </source>
</reference>
<sequence>MPALPALRRLCQCWQCYDAPSTDPVTGFPVKGVYLKQSQYDIHQLQATEVGIASPAQSTTVLGAAPPSSSPQASGLVDPSTVHLVLQWRSARITMALNPTL</sequence>
<proteinExistence type="predicted"/>
<organism evidence="1 2">
    <name type="scientific">Pleurotus eryngii</name>
    <name type="common">Boletus of the steppes</name>
    <dbReference type="NCBI Taxonomy" id="5323"/>
    <lineage>
        <taxon>Eukaryota</taxon>
        <taxon>Fungi</taxon>
        <taxon>Dikarya</taxon>
        <taxon>Basidiomycota</taxon>
        <taxon>Agaricomycotina</taxon>
        <taxon>Agaricomycetes</taxon>
        <taxon>Agaricomycetidae</taxon>
        <taxon>Agaricales</taxon>
        <taxon>Pleurotineae</taxon>
        <taxon>Pleurotaceae</taxon>
        <taxon>Pleurotus</taxon>
    </lineage>
</organism>
<evidence type="ECO:0000313" key="2">
    <source>
        <dbReference type="Proteomes" id="UP000807025"/>
    </source>
</evidence>
<evidence type="ECO:0000313" key="1">
    <source>
        <dbReference type="EMBL" id="KAF9490823.1"/>
    </source>
</evidence>
<dbReference type="AlphaFoldDB" id="A0A9P6DCK3"/>
<dbReference type="EMBL" id="MU154632">
    <property type="protein sequence ID" value="KAF9490823.1"/>
    <property type="molecule type" value="Genomic_DNA"/>
</dbReference>
<keyword evidence="2" id="KW-1185">Reference proteome</keyword>
<comment type="caution">
    <text evidence="1">The sequence shown here is derived from an EMBL/GenBank/DDBJ whole genome shotgun (WGS) entry which is preliminary data.</text>
</comment>
<name>A0A9P6DCK3_PLEER</name>